<evidence type="ECO:0000313" key="16">
    <source>
        <dbReference type="Proteomes" id="UP001153620"/>
    </source>
</evidence>
<dbReference type="PANTHER" id="PTHR13954:SF6">
    <property type="entry name" value="NON-SPECIFIC SERINE_THREONINE PROTEIN KINASE"/>
    <property type="match status" value="1"/>
</dbReference>
<keyword evidence="6 12" id="KW-0732">Signal</keyword>
<evidence type="ECO:0000256" key="5">
    <source>
        <dbReference type="ARBA" id="ARBA00022692"/>
    </source>
</evidence>
<gene>
    <name evidence="15" type="ORF">CHIRRI_LOCUS15076</name>
</gene>
<evidence type="ECO:0000256" key="2">
    <source>
        <dbReference type="ARBA" id="ARBA00012513"/>
    </source>
</evidence>
<evidence type="ECO:0000256" key="4">
    <source>
        <dbReference type="ARBA" id="ARBA00022679"/>
    </source>
</evidence>
<dbReference type="PANTHER" id="PTHR13954">
    <property type="entry name" value="IRE1-RELATED"/>
    <property type="match status" value="1"/>
</dbReference>
<dbReference type="SMART" id="SM00580">
    <property type="entry name" value="PUG"/>
    <property type="match status" value="1"/>
</dbReference>
<dbReference type="SUPFAM" id="SSF56112">
    <property type="entry name" value="Protein kinase-like (PK-like)"/>
    <property type="match status" value="1"/>
</dbReference>
<keyword evidence="9" id="KW-0067">ATP-binding</keyword>
<dbReference type="CDD" id="cd10422">
    <property type="entry name" value="RNase_Ire1"/>
    <property type="match status" value="1"/>
</dbReference>
<feature type="transmembrane region" description="Helical" evidence="11">
    <location>
        <begin position="381"/>
        <end position="402"/>
    </location>
</feature>
<dbReference type="GO" id="GO:0005524">
    <property type="term" value="F:ATP binding"/>
    <property type="evidence" value="ECO:0007669"/>
    <property type="project" value="UniProtKB-KW"/>
</dbReference>
<reference evidence="15" key="2">
    <citation type="submission" date="2022-10" db="EMBL/GenBank/DDBJ databases">
        <authorList>
            <consortium name="ENA_rothamsted_submissions"/>
            <consortium name="culmorum"/>
            <person name="King R."/>
        </authorList>
    </citation>
    <scope>NUCLEOTIDE SEQUENCE</scope>
</reference>
<name>A0A9N9S8C3_9DIPT</name>
<keyword evidence="3" id="KW-0723">Serine/threonine-protein kinase</keyword>
<comment type="subcellular location">
    <subcellularLocation>
        <location evidence="1">Membrane</location>
        <topology evidence="1">Single-pass membrane protein</topology>
    </subcellularLocation>
</comment>
<dbReference type="InterPro" id="IPR010513">
    <property type="entry name" value="KEN_dom"/>
</dbReference>
<sequence length="909" mass="104463">MKIFLSIFALISILNSSILGNSNDQQIHTDLARADEPLMVLVTLSGSMIAIDPQTANLRWFQQHGPVIKSTNNEKLNFSSILLPNPVSGQLYSLKTTKNEEFELSRLDHTIPDLVLKSPFISKDKILYTGRKADSWFIINSLTGECKTVMDFSESEDKTTDLIPSKSIYDVYIGRTQYDVCMTNMQESNNTRDHWNVSMYQYNAFEMNSELYDKYEFVHIVSSSSGKLLTLLKNSGEMLWHKSDLNSPIVALFLMGKNGFLNIPFTTVDDGVFDKLMEPLAHEKFRDFKLFETVYVGENKSAGANIFYALPSYTDNTTYIIRQNVENFFKDPTSILGHHQLYSENDASKVPLLEDKKQEVIISGNKDKEVLEKDERENLSFIYSVMFMITLGGLTVIISFIYKRKLVREFSKSSSNSRKKDNKEDGKFVTPTIGDDGKVTITKISFDPTTPIGKGCEGTFVYKGKFEGRNVAVKRLLIDCFTLADREVKALRDSDNHENIIRYFCTEYDRQFCYIAVELCSCSLNDYIMDKKYKYLRETIKPKEVLYQATKGLSHLHNLNIIHRDIKPQNILITLPDVRNDVRAMISDFGLSKRIDNGVVSATNRAGVAGTDGWIAPELLKDDKLTKAADIFSLGCVFFFTFSNGKHPFGDSYNRQANVIANKFDLSILSDNDYSNIFAKELITDMINANPQDRPISDAILRHPIFWGEGKLLDFLQTVSDRIEKLHIRDEPLWTLERNARMVVKDDWKQVIEEEILNDLGKQRTYQGISVRDLMRAMRNKRNHYNELSDDVKNIFGSIPIEYSNYWLSKFPHLMSHVYHGMQRCSKESSFVRFYVRYFTFTKPEYLYDSSLDNVELAELIQKIRDEYASGGYGNNGFKSQDKKHFGGNWNKSRGKRGFYNFKNLNSDN</sequence>
<dbReference type="InterPro" id="IPR038357">
    <property type="entry name" value="KEN_sf"/>
</dbReference>
<protein>
    <recommendedName>
        <fullName evidence="2">non-specific serine/threonine protein kinase</fullName>
        <ecNumber evidence="2">2.7.11.1</ecNumber>
    </recommendedName>
</protein>
<feature type="signal peptide" evidence="12">
    <location>
        <begin position="1"/>
        <end position="20"/>
    </location>
</feature>
<dbReference type="OrthoDB" id="6764129at2759"/>
<dbReference type="GO" id="GO:0036498">
    <property type="term" value="P:IRE1-mediated unfolded protein response"/>
    <property type="evidence" value="ECO:0007669"/>
    <property type="project" value="TreeGrafter"/>
</dbReference>
<evidence type="ECO:0000259" key="14">
    <source>
        <dbReference type="PROSITE" id="PS51392"/>
    </source>
</evidence>
<dbReference type="GO" id="GO:1990604">
    <property type="term" value="C:IRE1-TRAF2-ASK1 complex"/>
    <property type="evidence" value="ECO:0007669"/>
    <property type="project" value="TreeGrafter"/>
</dbReference>
<organism evidence="15 16">
    <name type="scientific">Chironomus riparius</name>
    <dbReference type="NCBI Taxonomy" id="315576"/>
    <lineage>
        <taxon>Eukaryota</taxon>
        <taxon>Metazoa</taxon>
        <taxon>Ecdysozoa</taxon>
        <taxon>Arthropoda</taxon>
        <taxon>Hexapoda</taxon>
        <taxon>Insecta</taxon>
        <taxon>Pterygota</taxon>
        <taxon>Neoptera</taxon>
        <taxon>Endopterygota</taxon>
        <taxon>Diptera</taxon>
        <taxon>Nematocera</taxon>
        <taxon>Chironomoidea</taxon>
        <taxon>Chironomidae</taxon>
        <taxon>Chironominae</taxon>
        <taxon>Chironomus</taxon>
    </lineage>
</organism>
<dbReference type="FunFam" id="3.30.200.20:FF:000077">
    <property type="entry name" value="Putative Serine/threonine-protein kinase/endoribonuclease IRE1"/>
    <property type="match status" value="1"/>
</dbReference>
<keyword evidence="7" id="KW-0547">Nucleotide-binding</keyword>
<dbReference type="CDD" id="cd13982">
    <property type="entry name" value="STKc_IRE1"/>
    <property type="match status" value="1"/>
</dbReference>
<dbReference type="EC" id="2.7.11.1" evidence="2"/>
<dbReference type="InterPro" id="IPR000719">
    <property type="entry name" value="Prot_kinase_dom"/>
</dbReference>
<dbReference type="GO" id="GO:0004674">
    <property type="term" value="F:protein serine/threonine kinase activity"/>
    <property type="evidence" value="ECO:0007669"/>
    <property type="project" value="UniProtKB-KW"/>
</dbReference>
<dbReference type="InterPro" id="IPR045133">
    <property type="entry name" value="IRE1/2-like"/>
</dbReference>
<keyword evidence="10 11" id="KW-1133">Transmembrane helix</keyword>
<evidence type="ECO:0000256" key="3">
    <source>
        <dbReference type="ARBA" id="ARBA00022527"/>
    </source>
</evidence>
<dbReference type="PROSITE" id="PS50011">
    <property type="entry name" value="PROTEIN_KINASE_DOM"/>
    <property type="match status" value="1"/>
</dbReference>
<dbReference type="InterPro" id="IPR011009">
    <property type="entry name" value="Kinase-like_dom_sf"/>
</dbReference>
<feature type="chain" id="PRO_5040286178" description="non-specific serine/threonine protein kinase" evidence="12">
    <location>
        <begin position="21"/>
        <end position="909"/>
    </location>
</feature>
<accession>A0A9N9S8C3</accession>
<keyword evidence="8" id="KW-0418">Kinase</keyword>
<evidence type="ECO:0000256" key="11">
    <source>
        <dbReference type="SAM" id="Phobius"/>
    </source>
</evidence>
<dbReference type="Pfam" id="PF00069">
    <property type="entry name" value="Pkinase"/>
    <property type="match status" value="1"/>
</dbReference>
<dbReference type="Gene3D" id="1.10.510.10">
    <property type="entry name" value="Transferase(Phosphotransferase) domain 1"/>
    <property type="match status" value="1"/>
</dbReference>
<dbReference type="SMART" id="SM00220">
    <property type="entry name" value="S_TKc"/>
    <property type="match status" value="1"/>
</dbReference>
<evidence type="ECO:0000256" key="9">
    <source>
        <dbReference type="ARBA" id="ARBA00022840"/>
    </source>
</evidence>
<dbReference type="Gene3D" id="3.30.200.20">
    <property type="entry name" value="Phosphorylase Kinase, domain 1"/>
    <property type="match status" value="1"/>
</dbReference>
<dbReference type="Gene3D" id="1.20.1440.180">
    <property type="entry name" value="KEN domain"/>
    <property type="match status" value="1"/>
</dbReference>
<keyword evidence="11" id="KW-0472">Membrane</keyword>
<dbReference type="Proteomes" id="UP001153620">
    <property type="component" value="Chromosome 4"/>
</dbReference>
<dbReference type="PROSITE" id="PS00108">
    <property type="entry name" value="PROTEIN_KINASE_ST"/>
    <property type="match status" value="1"/>
</dbReference>
<dbReference type="GO" id="GO:0070059">
    <property type="term" value="P:intrinsic apoptotic signaling pathway in response to endoplasmic reticulum stress"/>
    <property type="evidence" value="ECO:0007669"/>
    <property type="project" value="TreeGrafter"/>
</dbReference>
<evidence type="ECO:0000256" key="8">
    <source>
        <dbReference type="ARBA" id="ARBA00022777"/>
    </source>
</evidence>
<dbReference type="AlphaFoldDB" id="A0A9N9S8C3"/>
<proteinExistence type="predicted"/>
<dbReference type="InterPro" id="IPR008271">
    <property type="entry name" value="Ser/Thr_kinase_AS"/>
</dbReference>
<dbReference type="PROSITE" id="PS51392">
    <property type="entry name" value="KEN"/>
    <property type="match status" value="1"/>
</dbReference>
<reference evidence="15" key="1">
    <citation type="submission" date="2022-01" db="EMBL/GenBank/DDBJ databases">
        <authorList>
            <person name="King R."/>
        </authorList>
    </citation>
    <scope>NUCLEOTIDE SEQUENCE</scope>
</reference>
<keyword evidence="16" id="KW-1185">Reference proteome</keyword>
<evidence type="ECO:0000259" key="13">
    <source>
        <dbReference type="PROSITE" id="PS50011"/>
    </source>
</evidence>
<evidence type="ECO:0000256" key="10">
    <source>
        <dbReference type="ARBA" id="ARBA00022989"/>
    </source>
</evidence>
<evidence type="ECO:0000256" key="6">
    <source>
        <dbReference type="ARBA" id="ARBA00022729"/>
    </source>
</evidence>
<dbReference type="GO" id="GO:0004521">
    <property type="term" value="F:RNA endonuclease activity"/>
    <property type="evidence" value="ECO:0007669"/>
    <property type="project" value="InterPro"/>
</dbReference>
<dbReference type="GO" id="GO:0051082">
    <property type="term" value="F:unfolded protein binding"/>
    <property type="evidence" value="ECO:0007669"/>
    <property type="project" value="TreeGrafter"/>
</dbReference>
<dbReference type="SUPFAM" id="SSF50998">
    <property type="entry name" value="Quinoprotein alcohol dehydrogenase-like"/>
    <property type="match status" value="1"/>
</dbReference>
<feature type="domain" description="Protein kinase" evidence="13">
    <location>
        <begin position="446"/>
        <end position="706"/>
    </location>
</feature>
<dbReference type="InterPro" id="IPR011047">
    <property type="entry name" value="Quinoprotein_ADH-like_sf"/>
</dbReference>
<evidence type="ECO:0000256" key="1">
    <source>
        <dbReference type="ARBA" id="ARBA00004167"/>
    </source>
</evidence>
<dbReference type="GO" id="GO:0006397">
    <property type="term" value="P:mRNA processing"/>
    <property type="evidence" value="ECO:0007669"/>
    <property type="project" value="InterPro"/>
</dbReference>
<keyword evidence="5 11" id="KW-0812">Transmembrane</keyword>
<dbReference type="EMBL" id="OU895880">
    <property type="protein sequence ID" value="CAG9812271.1"/>
    <property type="molecule type" value="Genomic_DNA"/>
</dbReference>
<keyword evidence="4" id="KW-0808">Transferase</keyword>
<dbReference type="Pfam" id="PF06479">
    <property type="entry name" value="Ribonuc_2-5A"/>
    <property type="match status" value="1"/>
</dbReference>
<evidence type="ECO:0000256" key="7">
    <source>
        <dbReference type="ARBA" id="ARBA00022741"/>
    </source>
</evidence>
<evidence type="ECO:0000256" key="12">
    <source>
        <dbReference type="SAM" id="SignalP"/>
    </source>
</evidence>
<evidence type="ECO:0000313" key="15">
    <source>
        <dbReference type="EMBL" id="CAG9812271.1"/>
    </source>
</evidence>
<feature type="domain" description="KEN" evidence="14">
    <location>
        <begin position="709"/>
        <end position="838"/>
    </location>
</feature>